<keyword evidence="2" id="KW-1185">Reference proteome</keyword>
<evidence type="ECO:0000313" key="1">
    <source>
        <dbReference type="EMBL" id="PZF71643.1"/>
    </source>
</evidence>
<sequence>MTTEQYASLFKRELSKVIDELNQYQNDSDIWLVRGEIKNSAGHLCQHLVGNLKTFIGRELGGLPYERNRDAEFNERRFERPDLILLLTDTESVVEESLRKLSPAQLAGPYPPVLALAEDQTVDFVLTHLLAHLNYHLGQINYHRRLIN</sequence>
<comment type="caution">
    <text evidence="1">The sequence shown here is derived from an EMBL/GenBank/DDBJ whole genome shotgun (WGS) entry which is preliminary data.</text>
</comment>
<dbReference type="Gene3D" id="1.20.120.450">
    <property type="entry name" value="dinb family like domain"/>
    <property type="match status" value="1"/>
</dbReference>
<dbReference type="InterPro" id="IPR034660">
    <property type="entry name" value="DinB/YfiT-like"/>
</dbReference>
<dbReference type="InterPro" id="IPR011466">
    <property type="entry name" value="DUF1572"/>
</dbReference>
<protein>
    <submittedName>
        <fullName evidence="1">DinB superfamily protein</fullName>
    </submittedName>
</protein>
<dbReference type="OrthoDB" id="893570at2"/>
<dbReference type="RefSeq" id="WP_111000017.1">
    <property type="nucleotide sequence ID" value="NZ_QKTW01000022.1"/>
</dbReference>
<dbReference type="AlphaFoldDB" id="A0A2W2BV03"/>
<evidence type="ECO:0000313" key="2">
    <source>
        <dbReference type="Proteomes" id="UP000248745"/>
    </source>
</evidence>
<reference evidence="1 2" key="1">
    <citation type="submission" date="2018-06" db="EMBL/GenBank/DDBJ databases">
        <title>Mucibacter soli gen. nov., sp. nov., a new member of the family Chitinophagaceae producing mucin.</title>
        <authorList>
            <person name="Kim M.-K."/>
            <person name="Park S."/>
            <person name="Kim T.-S."/>
            <person name="Joung Y."/>
            <person name="Han J.-H."/>
            <person name="Kim S.B."/>
        </authorList>
    </citation>
    <scope>NUCLEOTIDE SEQUENCE [LARGE SCALE GENOMIC DNA]</scope>
    <source>
        <strain evidence="1 2">R1-15</strain>
    </source>
</reference>
<dbReference type="SUPFAM" id="SSF109854">
    <property type="entry name" value="DinB/YfiT-like putative metalloenzymes"/>
    <property type="match status" value="1"/>
</dbReference>
<proteinExistence type="predicted"/>
<dbReference type="Proteomes" id="UP000248745">
    <property type="component" value="Unassembled WGS sequence"/>
</dbReference>
<gene>
    <name evidence="1" type="ORF">DN068_16365</name>
</gene>
<name>A0A2W2BV03_9BACT</name>
<organism evidence="1 2">
    <name type="scientific">Taibaiella soli</name>
    <dbReference type="NCBI Taxonomy" id="1649169"/>
    <lineage>
        <taxon>Bacteria</taxon>
        <taxon>Pseudomonadati</taxon>
        <taxon>Bacteroidota</taxon>
        <taxon>Chitinophagia</taxon>
        <taxon>Chitinophagales</taxon>
        <taxon>Chitinophagaceae</taxon>
        <taxon>Taibaiella</taxon>
    </lineage>
</organism>
<dbReference type="Pfam" id="PF07609">
    <property type="entry name" value="DUF1572"/>
    <property type="match status" value="1"/>
</dbReference>
<dbReference type="EMBL" id="QKTW01000022">
    <property type="protein sequence ID" value="PZF71643.1"/>
    <property type="molecule type" value="Genomic_DNA"/>
</dbReference>
<accession>A0A2W2BV03</accession>